<dbReference type="Proteomes" id="UP001465755">
    <property type="component" value="Unassembled WGS sequence"/>
</dbReference>
<dbReference type="InterPro" id="IPR033689">
    <property type="entry name" value="FDH_NAD-dep"/>
</dbReference>
<feature type="binding site" evidence="4">
    <location>
        <position position="145"/>
    </location>
    <ligand>
        <name>substrate</name>
    </ligand>
</feature>
<evidence type="ECO:0000259" key="6">
    <source>
        <dbReference type="Pfam" id="PF02826"/>
    </source>
</evidence>
<feature type="site" description="Important for catalytic activity" evidence="4">
    <location>
        <position position="284"/>
    </location>
</feature>
<comment type="function">
    <text evidence="4">Catalyzes the NAD(+)-dependent oxidation of formate to carbon dioxide. Involved in the cell stress response.</text>
</comment>
<dbReference type="GO" id="GO:0042183">
    <property type="term" value="P:formate catabolic process"/>
    <property type="evidence" value="ECO:0007669"/>
    <property type="project" value="UniProtKB-UniRule"/>
</dbReference>
<sequence>MLSALRSAVQRGMPALMSQQRNFAADGEKLKVLAVLYRAGSAAEQPRLLGCLENELGLREFLESRGHTYVVTDDKEGPNSEFEKQLPDTDIVITTPFHPGYLTAERIKKAPKLKLSVTAGIGSDHIDLKAASEAGMTVAEVTGSNVVSVAEHVVMQILALVRNYIPAYKQVIEGKWEVAQIAKDAYDLEGKVVGTVGAGRIGQRVLQRLKGFDCKELLYYDYTQLSADREKLVGARYCPTVEDLVKQCDVVTINCPLHPGTEHLFDAKMLSQMKKGAWLVNTARGKIVKRDDLVDAVNSGHIAGYAGDVWYPQPAPADHPWRKMPRHAMTPHYSGTTLDAQIRYANGVKEILRRTFEGEVLNETDVIVKGGVTAAQYDAAADKSKRNLDFKPEWEVSKK</sequence>
<feature type="binding site" evidence="4">
    <location>
        <position position="221"/>
    </location>
    <ligand>
        <name>NAD(+)</name>
        <dbReference type="ChEBI" id="CHEBI:57540"/>
    </ligand>
</feature>
<dbReference type="SUPFAM" id="SSF51735">
    <property type="entry name" value="NAD(P)-binding Rossmann-fold domains"/>
    <property type="match status" value="1"/>
</dbReference>
<dbReference type="Pfam" id="PF00389">
    <property type="entry name" value="2-Hacid_dh"/>
    <property type="match status" value="1"/>
</dbReference>
<organism evidence="7 8">
    <name type="scientific">Symbiochloris irregularis</name>
    <dbReference type="NCBI Taxonomy" id="706552"/>
    <lineage>
        <taxon>Eukaryota</taxon>
        <taxon>Viridiplantae</taxon>
        <taxon>Chlorophyta</taxon>
        <taxon>core chlorophytes</taxon>
        <taxon>Trebouxiophyceae</taxon>
        <taxon>Trebouxiales</taxon>
        <taxon>Trebouxiaceae</taxon>
        <taxon>Symbiochloris</taxon>
    </lineage>
</organism>
<keyword evidence="4" id="KW-0496">Mitochondrion</keyword>
<dbReference type="InterPro" id="IPR006139">
    <property type="entry name" value="D-isomer_2_OHA_DH_cat_dom"/>
</dbReference>
<evidence type="ECO:0000256" key="2">
    <source>
        <dbReference type="ARBA" id="ARBA00023002"/>
    </source>
</evidence>
<accession>A0AAW1P9H5</accession>
<keyword evidence="8" id="KW-1185">Reference proteome</keyword>
<dbReference type="PANTHER" id="PTHR42938:SF9">
    <property type="entry name" value="FORMATE DEHYDROGENASE 1"/>
    <property type="match status" value="1"/>
</dbReference>
<dbReference type="PANTHER" id="PTHR42938">
    <property type="entry name" value="FORMATE DEHYDROGENASE 1"/>
    <property type="match status" value="1"/>
</dbReference>
<keyword evidence="3 4" id="KW-0520">NAD</keyword>
<reference evidence="7 8" key="1">
    <citation type="journal article" date="2024" name="Nat. Commun.">
        <title>Phylogenomics reveals the evolutionary origins of lichenization in chlorophyte algae.</title>
        <authorList>
            <person name="Puginier C."/>
            <person name="Libourel C."/>
            <person name="Otte J."/>
            <person name="Skaloud P."/>
            <person name="Haon M."/>
            <person name="Grisel S."/>
            <person name="Petersen M."/>
            <person name="Berrin J.G."/>
            <person name="Delaux P.M."/>
            <person name="Dal Grande F."/>
            <person name="Keller J."/>
        </authorList>
    </citation>
    <scope>NUCLEOTIDE SEQUENCE [LARGE SCALE GENOMIC DNA]</scope>
    <source>
        <strain evidence="7 8">SAG 2036</strain>
    </source>
</reference>
<feature type="binding site" evidence="4">
    <location>
        <position position="121"/>
    </location>
    <ligand>
        <name>substrate</name>
    </ligand>
</feature>
<name>A0AAW1P9H5_9CHLO</name>
<feature type="domain" description="D-isomer specific 2-hydroxyacid dehydrogenase catalytic" evidence="5">
    <location>
        <begin position="59"/>
        <end position="361"/>
    </location>
</feature>
<dbReference type="EMBL" id="JALJOQ010000046">
    <property type="protein sequence ID" value="KAK9805010.1"/>
    <property type="molecule type" value="Genomic_DNA"/>
</dbReference>
<dbReference type="NCBIfam" id="NF005750">
    <property type="entry name" value="PRK07574.1"/>
    <property type="match status" value="1"/>
</dbReference>
<comment type="caution">
    <text evidence="7">The sequence shown here is derived from an EMBL/GenBank/DDBJ whole genome shotgun (WGS) entry which is preliminary data.</text>
</comment>
<dbReference type="Pfam" id="PF02826">
    <property type="entry name" value="2-Hacid_dh_C"/>
    <property type="match status" value="1"/>
</dbReference>
<comment type="subcellular location">
    <subcellularLocation>
        <location evidence="4">Mitochondrion</location>
    </subcellularLocation>
</comment>
<comment type="catalytic activity">
    <reaction evidence="1 4">
        <text>formate + NAD(+) = CO2 + NADH</text>
        <dbReference type="Rhea" id="RHEA:15985"/>
        <dbReference type="ChEBI" id="CHEBI:15740"/>
        <dbReference type="ChEBI" id="CHEBI:16526"/>
        <dbReference type="ChEBI" id="CHEBI:57540"/>
        <dbReference type="ChEBI" id="CHEBI:57945"/>
        <dbReference type="EC" id="1.17.1.9"/>
    </reaction>
</comment>
<comment type="similarity">
    <text evidence="4">Belongs to the D-isomer specific 2-hydroxyacid dehydrogenase family. FDH subfamily.</text>
</comment>
<dbReference type="SUPFAM" id="SSF52283">
    <property type="entry name" value="Formate/glycerate dehydrogenase catalytic domain-like"/>
    <property type="match status" value="1"/>
</dbReference>
<dbReference type="GO" id="GO:0008863">
    <property type="term" value="F:formate dehydrogenase (NAD+) activity"/>
    <property type="evidence" value="ECO:0007669"/>
    <property type="project" value="UniProtKB-UniRule"/>
</dbReference>
<dbReference type="PROSITE" id="PS00065">
    <property type="entry name" value="D_2_HYDROXYACID_DH_1"/>
    <property type="match status" value="1"/>
</dbReference>
<dbReference type="CDD" id="cd05302">
    <property type="entry name" value="FDH"/>
    <property type="match status" value="1"/>
</dbReference>
<dbReference type="Gene3D" id="3.40.50.720">
    <property type="entry name" value="NAD(P)-binding Rossmann-like Domain"/>
    <property type="match status" value="2"/>
</dbReference>
<dbReference type="InterPro" id="IPR006140">
    <property type="entry name" value="D-isomer_DH_NAD-bd"/>
</dbReference>
<dbReference type="FunFam" id="3.40.50.720:FF:000057">
    <property type="entry name" value="Formate dehydrogenase"/>
    <property type="match status" value="1"/>
</dbReference>
<dbReference type="InterPro" id="IPR029752">
    <property type="entry name" value="D-isomer_DH_CS1"/>
</dbReference>
<protein>
    <recommendedName>
        <fullName evidence="4">Formate dehydrogenase, mitochondrial</fullName>
        <shortName evidence="4">FDH</shortName>
        <ecNumber evidence="4">1.17.1.9</ecNumber>
    </recommendedName>
    <alternativeName>
        <fullName evidence="4">NAD-dependent formate dehydrogenase</fullName>
    </alternativeName>
</protein>
<dbReference type="PROSITE" id="PS00670">
    <property type="entry name" value="D_2_HYDROXYACID_DH_2"/>
    <property type="match status" value="1"/>
</dbReference>
<feature type="binding site" evidence="4">
    <location>
        <position position="282"/>
    </location>
    <ligand>
        <name>NAD(+)</name>
        <dbReference type="ChEBI" id="CHEBI:57540"/>
    </ligand>
</feature>
<proteinExistence type="inferred from homology"/>
<dbReference type="GO" id="GO:0016616">
    <property type="term" value="F:oxidoreductase activity, acting on the CH-OH group of donors, NAD or NADP as acceptor"/>
    <property type="evidence" value="ECO:0007669"/>
    <property type="project" value="InterPro"/>
</dbReference>
<evidence type="ECO:0000313" key="8">
    <source>
        <dbReference type="Proteomes" id="UP001465755"/>
    </source>
</evidence>
<evidence type="ECO:0000256" key="3">
    <source>
        <dbReference type="ARBA" id="ARBA00023027"/>
    </source>
</evidence>
<evidence type="ECO:0000313" key="7">
    <source>
        <dbReference type="EMBL" id="KAK9805010.1"/>
    </source>
</evidence>
<dbReference type="GO" id="GO:0005739">
    <property type="term" value="C:mitochondrion"/>
    <property type="evidence" value="ECO:0007669"/>
    <property type="project" value="UniProtKB-SubCell"/>
</dbReference>
<keyword evidence="2 4" id="KW-0560">Oxidoreductase</keyword>
<feature type="domain" description="D-isomer specific 2-hydroxyacid dehydrogenase NAD-binding" evidence="6">
    <location>
        <begin position="154"/>
        <end position="333"/>
    </location>
</feature>
<feature type="binding site" evidence="4">
    <location>
        <begin position="200"/>
        <end position="201"/>
    </location>
    <ligand>
        <name>NAD(+)</name>
        <dbReference type="ChEBI" id="CHEBI:57540"/>
    </ligand>
</feature>
<dbReference type="AlphaFoldDB" id="A0AAW1P9H5"/>
<evidence type="ECO:0000256" key="1">
    <source>
        <dbReference type="ARBA" id="ARBA00000455"/>
    </source>
</evidence>
<comment type="subunit">
    <text evidence="4">Homodimer.</text>
</comment>
<dbReference type="InterPro" id="IPR036291">
    <property type="entry name" value="NAD(P)-bd_dom_sf"/>
</dbReference>
<feature type="binding site" evidence="4">
    <location>
        <begin position="256"/>
        <end position="260"/>
    </location>
    <ligand>
        <name>NAD(+)</name>
        <dbReference type="ChEBI" id="CHEBI:57540"/>
    </ligand>
</feature>
<gene>
    <name evidence="7" type="ORF">WJX73_000905</name>
</gene>
<dbReference type="GO" id="GO:0051287">
    <property type="term" value="F:NAD binding"/>
    <property type="evidence" value="ECO:0007669"/>
    <property type="project" value="InterPro"/>
</dbReference>
<feature type="site" description="Important for catalytic activity" evidence="4">
    <location>
        <position position="332"/>
    </location>
</feature>
<dbReference type="InterPro" id="IPR029753">
    <property type="entry name" value="D-isomer_DH_CS"/>
</dbReference>
<comment type="caution">
    <text evidence="4">Lacks conserved residue(s) required for the propagation of feature annotation.</text>
</comment>
<dbReference type="HAMAP" id="MF_03210">
    <property type="entry name" value="Formate_dehydrogenase"/>
    <property type="match status" value="1"/>
</dbReference>
<feature type="binding site" evidence="4">
    <location>
        <position position="308"/>
    </location>
    <ligand>
        <name>NAD(+)</name>
        <dbReference type="ChEBI" id="CHEBI:57540"/>
    </ligand>
</feature>
<evidence type="ECO:0000259" key="5">
    <source>
        <dbReference type="Pfam" id="PF00389"/>
    </source>
</evidence>
<feature type="binding site" evidence="4">
    <location>
        <begin position="332"/>
        <end position="335"/>
    </location>
    <ligand>
        <name>NAD(+)</name>
        <dbReference type="ChEBI" id="CHEBI:57540"/>
    </ligand>
</feature>
<dbReference type="EC" id="1.17.1.9" evidence="4"/>
<evidence type="ECO:0000256" key="4">
    <source>
        <dbReference type="HAMAP-Rule" id="MF_03210"/>
    </source>
</evidence>